<dbReference type="Proteomes" id="UP000327044">
    <property type="component" value="Unassembled WGS sequence"/>
</dbReference>
<reference evidence="3 4" key="1">
    <citation type="journal article" date="2018" name="Elife">
        <title>Firefly genomes illuminate parallel origins of bioluminescence in beetles.</title>
        <authorList>
            <person name="Fallon T.R."/>
            <person name="Lower S.E."/>
            <person name="Chang C.H."/>
            <person name="Bessho-Uehara M."/>
            <person name="Martin G.J."/>
            <person name="Bewick A.J."/>
            <person name="Behringer M."/>
            <person name="Debat H.J."/>
            <person name="Wong I."/>
            <person name="Day J.C."/>
            <person name="Suvorov A."/>
            <person name="Silva C.J."/>
            <person name="Stanger-Hall K.F."/>
            <person name="Hall D.W."/>
            <person name="Schmitz R.J."/>
            <person name="Nelson D.R."/>
            <person name="Lewis S.M."/>
            <person name="Shigenobu S."/>
            <person name="Bybee S.M."/>
            <person name="Larracuente A.M."/>
            <person name="Oba Y."/>
            <person name="Weng J.K."/>
        </authorList>
    </citation>
    <scope>NUCLEOTIDE SEQUENCE [LARGE SCALE GENOMIC DNA]</scope>
    <source>
        <strain evidence="3">1611_PpyrPB1</strain>
        <tissue evidence="3">Whole body</tissue>
    </source>
</reference>
<sequence length="275" mass="31296">MIDEDDMRLIDVVQQFRQIYDKSSPNFKNKRAKQNAWTTVAQMLERTPVDCESRFTVLRNRFVTEKRKLQVATASGAGGDVVEPSPLYKKLEFLLRFIKSRQTTSNVQMKNAAGQEKPGPSCSATGHRNAQEQTKAGPSNPWDTINTILEGSEVEVEEFYTESNIDDSQEDLDEETHHDIQQSEDKENQEPVARKKRKLDTSGNKTSKKKSPIRGALEASLNKFNTYLAAKQEKADEMIDKELSFGRTVGLYLKELDAETRQAKQLEIMNILFSK</sequence>
<dbReference type="InterPro" id="IPR006578">
    <property type="entry name" value="MADF-dom"/>
</dbReference>
<dbReference type="Pfam" id="PF10545">
    <property type="entry name" value="MADF_DNA_bdg"/>
    <property type="match status" value="1"/>
</dbReference>
<dbReference type="InterPro" id="IPR039353">
    <property type="entry name" value="TF_Adf1"/>
</dbReference>
<gene>
    <name evidence="3" type="ORF">PPYR_15043</name>
</gene>
<proteinExistence type="predicted"/>
<evidence type="ECO:0000313" key="4">
    <source>
        <dbReference type="Proteomes" id="UP000327044"/>
    </source>
</evidence>
<dbReference type="OrthoDB" id="8195830at2759"/>
<evidence type="ECO:0000259" key="2">
    <source>
        <dbReference type="PROSITE" id="PS51029"/>
    </source>
</evidence>
<feature type="domain" description="MADF" evidence="2">
    <location>
        <begin position="8"/>
        <end position="99"/>
    </location>
</feature>
<name>A0A5N4A0L7_PHOPY</name>
<feature type="region of interest" description="Disordered" evidence="1">
    <location>
        <begin position="166"/>
        <end position="214"/>
    </location>
</feature>
<feature type="compositionally biased region" description="Basic and acidic residues" evidence="1">
    <location>
        <begin position="175"/>
        <end position="193"/>
    </location>
</feature>
<dbReference type="GO" id="GO:0005667">
    <property type="term" value="C:transcription regulator complex"/>
    <property type="evidence" value="ECO:0007669"/>
    <property type="project" value="TreeGrafter"/>
</dbReference>
<dbReference type="EMBL" id="VVIM01000721">
    <property type="protein sequence ID" value="KAB0790839.1"/>
    <property type="molecule type" value="Genomic_DNA"/>
</dbReference>
<dbReference type="PROSITE" id="PS51029">
    <property type="entry name" value="MADF"/>
    <property type="match status" value="1"/>
</dbReference>
<accession>A0A5N4A0L7</accession>
<dbReference type="PANTHER" id="PTHR12243:SF67">
    <property type="entry name" value="COREPRESSOR OF PANGOLIN, ISOFORM A-RELATED"/>
    <property type="match status" value="1"/>
</dbReference>
<evidence type="ECO:0000256" key="1">
    <source>
        <dbReference type="SAM" id="MobiDB-lite"/>
    </source>
</evidence>
<organism evidence="3 4">
    <name type="scientific">Photinus pyralis</name>
    <name type="common">Common eastern firefly</name>
    <name type="synonym">Lampyris pyralis</name>
    <dbReference type="NCBI Taxonomy" id="7054"/>
    <lineage>
        <taxon>Eukaryota</taxon>
        <taxon>Metazoa</taxon>
        <taxon>Ecdysozoa</taxon>
        <taxon>Arthropoda</taxon>
        <taxon>Hexapoda</taxon>
        <taxon>Insecta</taxon>
        <taxon>Pterygota</taxon>
        <taxon>Neoptera</taxon>
        <taxon>Endopterygota</taxon>
        <taxon>Coleoptera</taxon>
        <taxon>Polyphaga</taxon>
        <taxon>Elateriformia</taxon>
        <taxon>Elateroidea</taxon>
        <taxon>Lampyridae</taxon>
        <taxon>Lampyrinae</taxon>
        <taxon>Photinus</taxon>
    </lineage>
</organism>
<dbReference type="SMART" id="SM00595">
    <property type="entry name" value="MADF"/>
    <property type="match status" value="1"/>
</dbReference>
<dbReference type="AlphaFoldDB" id="A0A5N4A0L7"/>
<comment type="caution">
    <text evidence="3">The sequence shown here is derived from an EMBL/GenBank/DDBJ whole genome shotgun (WGS) entry which is preliminary data.</text>
</comment>
<feature type="compositionally biased region" description="Polar residues" evidence="1">
    <location>
        <begin position="122"/>
        <end position="145"/>
    </location>
</feature>
<evidence type="ECO:0000313" key="3">
    <source>
        <dbReference type="EMBL" id="KAB0790839.1"/>
    </source>
</evidence>
<dbReference type="GO" id="GO:0005634">
    <property type="term" value="C:nucleus"/>
    <property type="evidence" value="ECO:0007669"/>
    <property type="project" value="TreeGrafter"/>
</dbReference>
<dbReference type="GO" id="GO:0006357">
    <property type="term" value="P:regulation of transcription by RNA polymerase II"/>
    <property type="evidence" value="ECO:0007669"/>
    <property type="project" value="TreeGrafter"/>
</dbReference>
<feature type="region of interest" description="Disordered" evidence="1">
    <location>
        <begin position="104"/>
        <end position="145"/>
    </location>
</feature>
<protein>
    <recommendedName>
        <fullName evidence="2">MADF domain-containing protein</fullName>
    </recommendedName>
</protein>
<dbReference type="PANTHER" id="PTHR12243">
    <property type="entry name" value="MADF DOMAIN TRANSCRIPTION FACTOR"/>
    <property type="match status" value="1"/>
</dbReference>
<keyword evidence="4" id="KW-1185">Reference proteome</keyword>
<dbReference type="InParanoid" id="A0A5N4A0L7"/>